<dbReference type="RefSeq" id="WP_208253922.1">
    <property type="nucleotide sequence ID" value="NZ_JAGEOJ010000002.1"/>
</dbReference>
<dbReference type="InterPro" id="IPR009078">
    <property type="entry name" value="Ferritin-like_SF"/>
</dbReference>
<organism evidence="1 2">
    <name type="scientific">Actinomadura barringtoniae</name>
    <dbReference type="NCBI Taxonomy" id="1427535"/>
    <lineage>
        <taxon>Bacteria</taxon>
        <taxon>Bacillati</taxon>
        <taxon>Actinomycetota</taxon>
        <taxon>Actinomycetes</taxon>
        <taxon>Streptosporangiales</taxon>
        <taxon>Thermomonosporaceae</taxon>
        <taxon>Actinomadura</taxon>
    </lineage>
</organism>
<sequence>MVPAGRIKDREVTAVRLLRSAARASFDPDIAVDWDAPFDPTMPYMPLERVSLYGTAAWDRLSTLQRIELSKHELASLTAVGIWLELNLMQLFMRHIYDLDPRTAHAQFALTEVGDETRHSIMFGRLLTKLGTPSYGVPRAVHNVGRAFKALGGGPSMWAIFLVGEELFDRFQRATMDDERVQPIVREISRIHVVEEARHVRYAREEIARSMAGLGQERLAAARRGLHRFVTAFGATAAMEFMIDPEVYRCVGLPPRTGREIALANPHYRETRLWMGEKIVPFLSELGLVAGAAGGLWRKAGLAR</sequence>
<evidence type="ECO:0000313" key="2">
    <source>
        <dbReference type="Proteomes" id="UP000669179"/>
    </source>
</evidence>
<proteinExistence type="predicted"/>
<protein>
    <submittedName>
        <fullName evidence="1">Diiron oxygenase</fullName>
    </submittedName>
</protein>
<dbReference type="Pfam" id="PF11583">
    <property type="entry name" value="AurF"/>
    <property type="match status" value="1"/>
</dbReference>
<gene>
    <name evidence="1" type="ORF">J4573_04350</name>
</gene>
<comment type="caution">
    <text evidence="1">The sequence shown here is derived from an EMBL/GenBank/DDBJ whole genome shotgun (WGS) entry which is preliminary data.</text>
</comment>
<name>A0A939P6J8_9ACTN</name>
<dbReference type="AlphaFoldDB" id="A0A939P6J8"/>
<dbReference type="GO" id="GO:0016491">
    <property type="term" value="F:oxidoreductase activity"/>
    <property type="evidence" value="ECO:0007669"/>
    <property type="project" value="InterPro"/>
</dbReference>
<dbReference type="InterPro" id="IPR012348">
    <property type="entry name" value="RNR-like"/>
</dbReference>
<keyword evidence="2" id="KW-1185">Reference proteome</keyword>
<dbReference type="SUPFAM" id="SSF47240">
    <property type="entry name" value="Ferritin-like"/>
    <property type="match status" value="1"/>
</dbReference>
<reference evidence="1" key="1">
    <citation type="submission" date="2021-03" db="EMBL/GenBank/DDBJ databases">
        <authorList>
            <person name="Kanchanasin P."/>
            <person name="Saeng-In P."/>
            <person name="Phongsopitanun W."/>
            <person name="Yuki M."/>
            <person name="Kudo T."/>
            <person name="Ohkuma M."/>
            <person name="Tanasupawat S."/>
        </authorList>
    </citation>
    <scope>NUCLEOTIDE SEQUENCE</scope>
    <source>
        <strain evidence="1">GKU 128</strain>
    </source>
</reference>
<dbReference type="EMBL" id="JAGEOJ010000002">
    <property type="protein sequence ID" value="MBO2446308.1"/>
    <property type="molecule type" value="Genomic_DNA"/>
</dbReference>
<dbReference type="Gene3D" id="1.10.620.20">
    <property type="entry name" value="Ribonucleotide Reductase, subunit A"/>
    <property type="match status" value="1"/>
</dbReference>
<accession>A0A939P6J8</accession>
<dbReference type="InterPro" id="IPR025859">
    <property type="entry name" value="AurF/CmlI"/>
</dbReference>
<evidence type="ECO:0000313" key="1">
    <source>
        <dbReference type="EMBL" id="MBO2446308.1"/>
    </source>
</evidence>
<dbReference type="Proteomes" id="UP000669179">
    <property type="component" value="Unassembled WGS sequence"/>
</dbReference>